<keyword evidence="5" id="KW-0233">DNA recombination</keyword>
<reference evidence="9" key="1">
    <citation type="submission" date="2020-08" db="EMBL/GenBank/DDBJ databases">
        <title>Genome public.</title>
        <authorList>
            <person name="Liu C."/>
            <person name="Sun Q."/>
        </authorList>
    </citation>
    <scope>NUCLEOTIDE SEQUENCE</scope>
    <source>
        <strain evidence="9">NSJ-23</strain>
    </source>
</reference>
<dbReference type="RefSeq" id="WP_147571668.1">
    <property type="nucleotide sequence ID" value="NZ_JACOPO010000001.1"/>
</dbReference>
<dbReference type="GO" id="GO:0015074">
    <property type="term" value="P:DNA integration"/>
    <property type="evidence" value="ECO:0007669"/>
    <property type="project" value="UniProtKB-KW"/>
</dbReference>
<dbReference type="SUPFAM" id="SSF56349">
    <property type="entry name" value="DNA breaking-rejoining enzymes"/>
    <property type="match status" value="1"/>
</dbReference>
<dbReference type="InterPro" id="IPR044068">
    <property type="entry name" value="CB"/>
</dbReference>
<dbReference type="InterPro" id="IPR002104">
    <property type="entry name" value="Integrase_catalytic"/>
</dbReference>
<dbReference type="InterPro" id="IPR004107">
    <property type="entry name" value="Integrase_SAM-like_N"/>
</dbReference>
<dbReference type="GO" id="GO:0003677">
    <property type="term" value="F:DNA binding"/>
    <property type="evidence" value="ECO:0007669"/>
    <property type="project" value="UniProtKB-UniRule"/>
</dbReference>
<dbReference type="Pfam" id="PF14659">
    <property type="entry name" value="Phage_int_SAM_3"/>
    <property type="match status" value="1"/>
</dbReference>
<dbReference type="Proteomes" id="UP000628736">
    <property type="component" value="Unassembled WGS sequence"/>
</dbReference>
<comment type="function">
    <text evidence="1">Site-specific tyrosine recombinase, which acts by catalyzing the cutting and rejoining of the recombining DNA molecules.</text>
</comment>
<dbReference type="Pfam" id="PF00589">
    <property type="entry name" value="Phage_integrase"/>
    <property type="match status" value="1"/>
</dbReference>
<dbReference type="PROSITE" id="PS51898">
    <property type="entry name" value="TYR_RECOMBINASE"/>
    <property type="match status" value="1"/>
</dbReference>
<dbReference type="AlphaFoldDB" id="A0A8J6J7J7"/>
<dbReference type="GO" id="GO:0006310">
    <property type="term" value="P:DNA recombination"/>
    <property type="evidence" value="ECO:0007669"/>
    <property type="project" value="UniProtKB-KW"/>
</dbReference>
<keyword evidence="3" id="KW-0229">DNA integration</keyword>
<dbReference type="InterPro" id="IPR011010">
    <property type="entry name" value="DNA_brk_join_enz"/>
</dbReference>
<dbReference type="Gene3D" id="1.10.150.130">
    <property type="match status" value="1"/>
</dbReference>
<evidence type="ECO:0000313" key="9">
    <source>
        <dbReference type="EMBL" id="MBC5721378.1"/>
    </source>
</evidence>
<dbReference type="EMBL" id="JACOPO010000001">
    <property type="protein sequence ID" value="MBC5721378.1"/>
    <property type="molecule type" value="Genomic_DNA"/>
</dbReference>
<dbReference type="InterPro" id="IPR010998">
    <property type="entry name" value="Integrase_recombinase_N"/>
</dbReference>
<sequence length="373" mass="43374">MARKTVERNISYDDARDLYYVSMDLGRDEEGRRIKQYRTFPTLTAARAGLRDFLAHRDQERQTPRHQLTLSEWLEYWMDTIVRPNRAETTVYSYQKIIDNHLGPALGDMPLLKLTPKDIQQYYTQVQRDNSLSSNTMRRHHDLLSSSLRTAVRQDMLLVSPMDRVEPPRSKLYEADFYTPEELKRLYALLPGHRLELPVKLAGSLGLRREELCGLKWENVNFQLRVIYIREARTAFGATIIQKETKNRASVRTLYLPEDIFRLLNQERARQNALFRGREEPGHVVLDHKELPYSPNALSLAFTRFVRKNDLPRVTLHGLRHSFATIASFQGVSLFDIGKALGHSTPATTGRIYTHLIDRTHEETLMRVSDALK</sequence>
<comment type="caution">
    <text evidence="9">The sequence shown here is derived from an EMBL/GenBank/DDBJ whole genome shotgun (WGS) entry which is preliminary data.</text>
</comment>
<gene>
    <name evidence="9" type="ORF">H8S11_00860</name>
</gene>
<comment type="similarity">
    <text evidence="2">Belongs to the 'phage' integrase family.</text>
</comment>
<evidence type="ECO:0000259" key="7">
    <source>
        <dbReference type="PROSITE" id="PS51898"/>
    </source>
</evidence>
<accession>A0A8J6J7J7</accession>
<dbReference type="PANTHER" id="PTHR30349">
    <property type="entry name" value="PHAGE INTEGRASE-RELATED"/>
    <property type="match status" value="1"/>
</dbReference>
<proteinExistence type="inferred from homology"/>
<evidence type="ECO:0000259" key="8">
    <source>
        <dbReference type="PROSITE" id="PS51900"/>
    </source>
</evidence>
<evidence type="ECO:0000256" key="3">
    <source>
        <dbReference type="ARBA" id="ARBA00022908"/>
    </source>
</evidence>
<keyword evidence="10" id="KW-1185">Reference proteome</keyword>
<dbReference type="InterPro" id="IPR050090">
    <property type="entry name" value="Tyrosine_recombinase_XerCD"/>
</dbReference>
<feature type="domain" description="Tyr recombinase" evidence="7">
    <location>
        <begin position="173"/>
        <end position="367"/>
    </location>
</feature>
<evidence type="ECO:0000256" key="1">
    <source>
        <dbReference type="ARBA" id="ARBA00003283"/>
    </source>
</evidence>
<evidence type="ECO:0000256" key="6">
    <source>
        <dbReference type="PROSITE-ProRule" id="PRU01248"/>
    </source>
</evidence>
<keyword evidence="4 6" id="KW-0238">DNA-binding</keyword>
<dbReference type="PANTHER" id="PTHR30349:SF41">
    <property type="entry name" value="INTEGRASE_RECOMBINASE PROTEIN MJ0367-RELATED"/>
    <property type="match status" value="1"/>
</dbReference>
<organism evidence="9 10">
    <name type="scientific">Flintibacter hominis</name>
    <dbReference type="NCBI Taxonomy" id="2763048"/>
    <lineage>
        <taxon>Bacteria</taxon>
        <taxon>Bacillati</taxon>
        <taxon>Bacillota</taxon>
        <taxon>Clostridia</taxon>
        <taxon>Eubacteriales</taxon>
        <taxon>Flintibacter</taxon>
    </lineage>
</organism>
<evidence type="ECO:0000313" key="10">
    <source>
        <dbReference type="Proteomes" id="UP000628736"/>
    </source>
</evidence>
<dbReference type="InterPro" id="IPR013762">
    <property type="entry name" value="Integrase-like_cat_sf"/>
</dbReference>
<name>A0A8J6J7J7_9FIRM</name>
<evidence type="ECO:0000256" key="5">
    <source>
        <dbReference type="ARBA" id="ARBA00023172"/>
    </source>
</evidence>
<evidence type="ECO:0000256" key="2">
    <source>
        <dbReference type="ARBA" id="ARBA00008857"/>
    </source>
</evidence>
<evidence type="ECO:0000256" key="4">
    <source>
        <dbReference type="ARBA" id="ARBA00023125"/>
    </source>
</evidence>
<protein>
    <submittedName>
        <fullName evidence="9">Site-specific integrase</fullName>
    </submittedName>
</protein>
<dbReference type="Gene3D" id="1.10.443.10">
    <property type="entry name" value="Intergrase catalytic core"/>
    <property type="match status" value="1"/>
</dbReference>
<dbReference type="CDD" id="cd01189">
    <property type="entry name" value="INT_ICEBs1_C_like"/>
    <property type="match status" value="1"/>
</dbReference>
<feature type="domain" description="Core-binding (CB)" evidence="8">
    <location>
        <begin position="68"/>
        <end position="152"/>
    </location>
</feature>
<dbReference type="PROSITE" id="PS51900">
    <property type="entry name" value="CB"/>
    <property type="match status" value="1"/>
</dbReference>